<dbReference type="OrthoDB" id="7870017at2"/>
<evidence type="ECO:0000313" key="3">
    <source>
        <dbReference type="Proteomes" id="UP000199433"/>
    </source>
</evidence>
<proteinExistence type="predicted"/>
<dbReference type="EMBL" id="FNFK01000080">
    <property type="protein sequence ID" value="SDK88525.1"/>
    <property type="molecule type" value="Genomic_DNA"/>
</dbReference>
<keyword evidence="1" id="KW-1133">Transmembrane helix</keyword>
<protein>
    <submittedName>
        <fullName evidence="2">Branched-chain amino acid transport protein</fullName>
    </submittedName>
</protein>
<name>A0A1G9FJI9_9LACT</name>
<dbReference type="InterPro" id="IPR008407">
    <property type="entry name" value="Brnchd-chn_aa_trnsp_AzlD"/>
</dbReference>
<accession>A0A1G9FJI9</accession>
<feature type="transmembrane region" description="Helical" evidence="1">
    <location>
        <begin position="39"/>
        <end position="59"/>
    </location>
</feature>
<keyword evidence="3" id="KW-1185">Reference proteome</keyword>
<keyword evidence="1" id="KW-0812">Transmembrane</keyword>
<evidence type="ECO:0000313" key="2">
    <source>
        <dbReference type="EMBL" id="SDK88525.1"/>
    </source>
</evidence>
<keyword evidence="1" id="KW-0472">Membrane</keyword>
<gene>
    <name evidence="2" type="ORF">SAMN04488098_10807</name>
</gene>
<evidence type="ECO:0000256" key="1">
    <source>
        <dbReference type="SAM" id="Phobius"/>
    </source>
</evidence>
<feature type="transmembrane region" description="Helical" evidence="1">
    <location>
        <begin position="6"/>
        <end position="27"/>
    </location>
</feature>
<reference evidence="3" key="1">
    <citation type="submission" date="2016-10" db="EMBL/GenBank/DDBJ databases">
        <authorList>
            <person name="Varghese N."/>
            <person name="Submissions S."/>
        </authorList>
    </citation>
    <scope>NUCLEOTIDE SEQUENCE [LARGE SCALE GENOMIC DNA]</scope>
    <source>
        <strain evidence="3">DSM 19181</strain>
    </source>
</reference>
<dbReference type="Proteomes" id="UP000199433">
    <property type="component" value="Unassembled WGS sequence"/>
</dbReference>
<dbReference type="AlphaFoldDB" id="A0A1G9FJI9"/>
<dbReference type="STRING" id="426701.SAMN04488098_10807"/>
<dbReference type="RefSeq" id="WP_091268829.1">
    <property type="nucleotide sequence ID" value="NZ_FNFK01000080.1"/>
</dbReference>
<sequence>MLEHPVILIAGMAVVTFVPRFFPLLLLSKKEISPSLSRWMSFIPVSIFASLVASDVFFWEGSFNLNPVMNIKLIPSVLVILLALKTRSLLWSMILGVSAISLMWLIV</sequence>
<organism evidence="2 3">
    <name type="scientific">Alkalibacterium thalassium</name>
    <dbReference type="NCBI Taxonomy" id="426701"/>
    <lineage>
        <taxon>Bacteria</taxon>
        <taxon>Bacillati</taxon>
        <taxon>Bacillota</taxon>
        <taxon>Bacilli</taxon>
        <taxon>Lactobacillales</taxon>
        <taxon>Carnobacteriaceae</taxon>
        <taxon>Alkalibacterium</taxon>
    </lineage>
</organism>
<feature type="transmembrane region" description="Helical" evidence="1">
    <location>
        <begin position="65"/>
        <end position="84"/>
    </location>
</feature>
<feature type="transmembrane region" description="Helical" evidence="1">
    <location>
        <begin position="89"/>
        <end position="106"/>
    </location>
</feature>
<dbReference type="Pfam" id="PF05437">
    <property type="entry name" value="AzlD"/>
    <property type="match status" value="1"/>
</dbReference>